<feature type="compositionally biased region" description="Basic residues" evidence="1">
    <location>
        <begin position="1"/>
        <end position="18"/>
    </location>
</feature>
<dbReference type="Proteomes" id="UP000654471">
    <property type="component" value="Unassembled WGS sequence"/>
</dbReference>
<gene>
    <name evidence="2" type="ORF">GCM10010211_61650</name>
</gene>
<evidence type="ECO:0000313" key="2">
    <source>
        <dbReference type="EMBL" id="GGU87124.1"/>
    </source>
</evidence>
<sequence length="125" mass="14083">MRHRRPPRHRQGAKKGRHASPAADRIPERITRIVQVDAGPLPGGMARIDFNRPQTQEEWRRQAAEKGNGRQLPVAPFDPAADPDNLAGLTGEHLARRANLATPQPFRPPRALWTVPRCCRIRTAR</sequence>
<organism evidence="2 3">
    <name type="scientific">Streptomyces albospinus</name>
    <dbReference type="NCBI Taxonomy" id="285515"/>
    <lineage>
        <taxon>Bacteria</taxon>
        <taxon>Bacillati</taxon>
        <taxon>Actinomycetota</taxon>
        <taxon>Actinomycetes</taxon>
        <taxon>Kitasatosporales</taxon>
        <taxon>Streptomycetaceae</taxon>
        <taxon>Streptomyces</taxon>
    </lineage>
</organism>
<evidence type="ECO:0000313" key="3">
    <source>
        <dbReference type="Proteomes" id="UP000654471"/>
    </source>
</evidence>
<reference evidence="3" key="1">
    <citation type="journal article" date="2019" name="Int. J. Syst. Evol. Microbiol.">
        <title>The Global Catalogue of Microorganisms (GCM) 10K type strain sequencing project: providing services to taxonomists for standard genome sequencing and annotation.</title>
        <authorList>
            <consortium name="The Broad Institute Genomics Platform"/>
            <consortium name="The Broad Institute Genome Sequencing Center for Infectious Disease"/>
            <person name="Wu L."/>
            <person name="Ma J."/>
        </authorList>
    </citation>
    <scope>NUCLEOTIDE SEQUENCE [LARGE SCALE GENOMIC DNA]</scope>
    <source>
        <strain evidence="3">JCM 3399</strain>
    </source>
</reference>
<dbReference type="EMBL" id="BMRP01000029">
    <property type="protein sequence ID" value="GGU87124.1"/>
    <property type="molecule type" value="Genomic_DNA"/>
</dbReference>
<feature type="compositionally biased region" description="Basic and acidic residues" evidence="1">
    <location>
        <begin position="55"/>
        <end position="68"/>
    </location>
</feature>
<proteinExistence type="predicted"/>
<feature type="compositionally biased region" description="Low complexity" evidence="1">
    <location>
        <begin position="75"/>
        <end position="84"/>
    </location>
</feature>
<name>A0ABQ2VHC0_9ACTN</name>
<accession>A0ABQ2VHC0</accession>
<evidence type="ECO:0000256" key="1">
    <source>
        <dbReference type="SAM" id="MobiDB-lite"/>
    </source>
</evidence>
<keyword evidence="3" id="KW-1185">Reference proteome</keyword>
<feature type="region of interest" description="Disordered" evidence="1">
    <location>
        <begin position="1"/>
        <end position="87"/>
    </location>
</feature>
<comment type="caution">
    <text evidence="2">The sequence shown here is derived from an EMBL/GenBank/DDBJ whole genome shotgun (WGS) entry which is preliminary data.</text>
</comment>
<protein>
    <submittedName>
        <fullName evidence="2">Uncharacterized protein</fullName>
    </submittedName>
</protein>